<evidence type="ECO:0000313" key="2">
    <source>
        <dbReference type="Proteomes" id="UP000479000"/>
    </source>
</evidence>
<accession>A0A6H5FVZ9</accession>
<dbReference type="AlphaFoldDB" id="A0A6H5FVZ9"/>
<dbReference type="EMBL" id="CADCXU010000278">
    <property type="protein sequence ID" value="CAA9993235.1"/>
    <property type="molecule type" value="Genomic_DNA"/>
</dbReference>
<organism evidence="1 2">
    <name type="scientific">Nesidiocoris tenuis</name>
    <dbReference type="NCBI Taxonomy" id="355587"/>
    <lineage>
        <taxon>Eukaryota</taxon>
        <taxon>Metazoa</taxon>
        <taxon>Ecdysozoa</taxon>
        <taxon>Arthropoda</taxon>
        <taxon>Hexapoda</taxon>
        <taxon>Insecta</taxon>
        <taxon>Pterygota</taxon>
        <taxon>Neoptera</taxon>
        <taxon>Paraneoptera</taxon>
        <taxon>Hemiptera</taxon>
        <taxon>Heteroptera</taxon>
        <taxon>Panheteroptera</taxon>
        <taxon>Cimicomorpha</taxon>
        <taxon>Miridae</taxon>
        <taxon>Dicyphina</taxon>
        <taxon>Nesidiocoris</taxon>
    </lineage>
</organism>
<evidence type="ECO:0000313" key="1">
    <source>
        <dbReference type="EMBL" id="CAA9993235.1"/>
    </source>
</evidence>
<reference evidence="1 2" key="1">
    <citation type="submission" date="2020-02" db="EMBL/GenBank/DDBJ databases">
        <authorList>
            <person name="Ferguson B K."/>
        </authorList>
    </citation>
    <scope>NUCLEOTIDE SEQUENCE [LARGE SCALE GENOMIC DNA]</scope>
</reference>
<protein>
    <submittedName>
        <fullName evidence="1">Uncharacterized protein</fullName>
    </submittedName>
</protein>
<sequence length="122" mass="14157">MQYKDSYLPSIHEFGNDNDLIRKYLESTICPPDFLRAFWFLQFQPILNRYLPDSNKSHKGEIACARPSLVDSSVFVGDSERDRLKTDNGWNEKKPLISSGNVTSAPQIEDFMHLLHLNFCFE</sequence>
<keyword evidence="2" id="KW-1185">Reference proteome</keyword>
<gene>
    <name evidence="1" type="ORF">NTEN_LOCUS219</name>
</gene>
<proteinExistence type="predicted"/>
<dbReference type="Proteomes" id="UP000479000">
    <property type="component" value="Unassembled WGS sequence"/>
</dbReference>
<name>A0A6H5FVZ9_9HEMI</name>